<protein>
    <recommendedName>
        <fullName evidence="7">E3 ubiquitin-protein ligase</fullName>
        <ecNumber evidence="7">2.3.2.27</ecNumber>
    </recommendedName>
</protein>
<dbReference type="SMART" id="SM00678">
    <property type="entry name" value="WWE"/>
    <property type="match status" value="2"/>
</dbReference>
<dbReference type="EC" id="2.3.2.27" evidence="7"/>
<keyword evidence="10" id="KW-1185">Reference proteome</keyword>
<organism evidence="10 11">
    <name type="scientific">Limulus polyphemus</name>
    <name type="common">Atlantic horseshoe crab</name>
    <dbReference type="NCBI Taxonomy" id="6850"/>
    <lineage>
        <taxon>Eukaryota</taxon>
        <taxon>Metazoa</taxon>
        <taxon>Ecdysozoa</taxon>
        <taxon>Arthropoda</taxon>
        <taxon>Chelicerata</taxon>
        <taxon>Merostomata</taxon>
        <taxon>Xiphosura</taxon>
        <taxon>Limulidae</taxon>
        <taxon>Limulus</taxon>
    </lineage>
</organism>
<dbReference type="PANTHER" id="PTHR12622">
    <property type="entry name" value="DELTEX-RELATED"/>
    <property type="match status" value="1"/>
</dbReference>
<evidence type="ECO:0000256" key="8">
    <source>
        <dbReference type="SAM" id="MobiDB-lite"/>
    </source>
</evidence>
<sequence length="448" mass="51081">MATAQPWKTVVWEWIGTDGRWKSYSPKVSHLLEKSYENVVNIVCLGEVEKTLKHLSVNMNEFVAYSDNTAFTCPVRRKIYSCEGQEASGIFWQWEGNHPGEWEMYNNEMTDCIENGFKQKWKNIDLSKWFQGSKYSISFQRMLQYNNITGFKRRVRRIEMSSFPQEKDDVLSTNSVQNDSQAEEKLSTQNELKENSNGTDYSDTSGYPVPTTSLRAKTDLKKCDSKSASCSTSSKDAHLRNCNAVRNKKKKRVTAAEMIVKSVKKYQNEYDSRGSQDVSFINNDGASEVIDQFCKELTISIESEDCSICCVKLSEESPYDKDPKLVSLDQCNHAFHHACLITMYNSGPKGPEHPNPGKPYTARGFPRKCYLPDTDKGRKVLELLRKAWDRRLIFTIATSATTSESDTVTWNGIHHKTEMSSSTKGYGYPDPKYLDNVLKELSVQGITE</sequence>
<keyword evidence="7" id="KW-0862">Zinc</keyword>
<feature type="domain" description="WWE" evidence="9">
    <location>
        <begin position="78"/>
        <end position="157"/>
    </location>
</feature>
<feature type="domain" description="WWE" evidence="9">
    <location>
        <begin position="1"/>
        <end position="77"/>
    </location>
</feature>
<dbReference type="Pfam" id="PF18102">
    <property type="entry name" value="DTC"/>
    <property type="match status" value="1"/>
</dbReference>
<dbReference type="SUPFAM" id="SSF57850">
    <property type="entry name" value="RING/U-box"/>
    <property type="match status" value="1"/>
</dbReference>
<evidence type="ECO:0000256" key="4">
    <source>
        <dbReference type="ARBA" id="ARBA00022723"/>
    </source>
</evidence>
<keyword evidence="5" id="KW-0677">Repeat</keyword>
<comment type="catalytic activity">
    <reaction evidence="1 7">
        <text>S-ubiquitinyl-[E2 ubiquitin-conjugating enzyme]-L-cysteine + [acceptor protein]-L-lysine = [E2 ubiquitin-conjugating enzyme]-L-cysteine + N(6)-ubiquitinyl-[acceptor protein]-L-lysine.</text>
        <dbReference type="EC" id="2.3.2.27"/>
    </reaction>
</comment>
<dbReference type="Gene3D" id="3.30.720.50">
    <property type="match status" value="2"/>
</dbReference>
<dbReference type="InterPro" id="IPR004170">
    <property type="entry name" value="WWE_dom"/>
</dbReference>
<feature type="compositionally biased region" description="Basic and acidic residues" evidence="8">
    <location>
        <begin position="182"/>
        <end position="194"/>
    </location>
</feature>
<keyword evidence="6" id="KW-0914">Notch signaling pathway</keyword>
<dbReference type="RefSeq" id="XP_022249314.1">
    <property type="nucleotide sequence ID" value="XM_022393606.1"/>
</dbReference>
<dbReference type="InterPro" id="IPR039398">
    <property type="entry name" value="Deltex_fam"/>
</dbReference>
<evidence type="ECO:0000256" key="7">
    <source>
        <dbReference type="RuleBase" id="RU367105"/>
    </source>
</evidence>
<feature type="compositionally biased region" description="Polar residues" evidence="8">
    <location>
        <begin position="171"/>
        <end position="180"/>
    </location>
</feature>
<evidence type="ECO:0000256" key="2">
    <source>
        <dbReference type="ARBA" id="ARBA00004906"/>
    </source>
</evidence>
<evidence type="ECO:0000313" key="11">
    <source>
        <dbReference type="RefSeq" id="XP_022249314.1"/>
    </source>
</evidence>
<dbReference type="Gene3D" id="3.30.390.130">
    <property type="match status" value="1"/>
</dbReference>
<accession>A0ABM1T0A8</accession>
<keyword evidence="3 7" id="KW-0808">Transferase</keyword>
<comment type="subcellular location">
    <subcellularLocation>
        <location evidence="7">Cytoplasm</location>
    </subcellularLocation>
</comment>
<feature type="region of interest" description="Disordered" evidence="8">
    <location>
        <begin position="164"/>
        <end position="212"/>
    </location>
</feature>
<dbReference type="GeneID" id="106465685"/>
<dbReference type="Pfam" id="PF02825">
    <property type="entry name" value="WWE"/>
    <property type="match status" value="2"/>
</dbReference>
<keyword evidence="7" id="KW-0863">Zinc-finger</keyword>
<dbReference type="InterPro" id="IPR039399">
    <property type="entry name" value="Deltex_C_sf"/>
</dbReference>
<comment type="similarity">
    <text evidence="7">Belongs to the Deltex family.</text>
</comment>
<evidence type="ECO:0000256" key="5">
    <source>
        <dbReference type="ARBA" id="ARBA00022737"/>
    </source>
</evidence>
<name>A0ABM1T0A8_LIMPO</name>
<feature type="compositionally biased region" description="Polar residues" evidence="8">
    <location>
        <begin position="195"/>
        <end position="212"/>
    </location>
</feature>
<dbReference type="InterPro" id="IPR039396">
    <property type="entry name" value="Deltex_C"/>
</dbReference>
<keyword evidence="7" id="KW-0963">Cytoplasm</keyword>
<dbReference type="CDD" id="cd09633">
    <property type="entry name" value="Deltex_C"/>
    <property type="match status" value="1"/>
</dbReference>
<dbReference type="InterPro" id="IPR037197">
    <property type="entry name" value="WWE_dom_sf"/>
</dbReference>
<evidence type="ECO:0000259" key="9">
    <source>
        <dbReference type="PROSITE" id="PS50918"/>
    </source>
</evidence>
<dbReference type="InterPro" id="IPR018123">
    <property type="entry name" value="WWE-dom_subgr"/>
</dbReference>
<dbReference type="Proteomes" id="UP000694941">
    <property type="component" value="Unplaced"/>
</dbReference>
<evidence type="ECO:0000313" key="10">
    <source>
        <dbReference type="Proteomes" id="UP000694941"/>
    </source>
</evidence>
<comment type="pathway">
    <text evidence="2 7">Protein modification; protein ubiquitination.</text>
</comment>
<dbReference type="PROSITE" id="PS50918">
    <property type="entry name" value="WWE"/>
    <property type="match status" value="2"/>
</dbReference>
<evidence type="ECO:0000256" key="6">
    <source>
        <dbReference type="ARBA" id="ARBA00022976"/>
    </source>
</evidence>
<reference evidence="11" key="1">
    <citation type="submission" date="2025-08" db="UniProtKB">
        <authorList>
            <consortium name="RefSeq"/>
        </authorList>
    </citation>
    <scope>IDENTIFICATION</scope>
    <source>
        <tissue evidence="11">Muscle</tissue>
    </source>
</reference>
<keyword evidence="4 7" id="KW-0479">Metal-binding</keyword>
<proteinExistence type="inferred from homology"/>
<gene>
    <name evidence="11" type="primary">LOC106465685</name>
</gene>
<evidence type="ECO:0000256" key="1">
    <source>
        <dbReference type="ARBA" id="ARBA00000900"/>
    </source>
</evidence>
<evidence type="ECO:0000256" key="3">
    <source>
        <dbReference type="ARBA" id="ARBA00022679"/>
    </source>
</evidence>
<dbReference type="SUPFAM" id="SSF117839">
    <property type="entry name" value="WWE domain"/>
    <property type="match status" value="2"/>
</dbReference>